<evidence type="ECO:0000256" key="1">
    <source>
        <dbReference type="ARBA" id="ARBA00004123"/>
    </source>
</evidence>
<dbReference type="InterPro" id="IPR001650">
    <property type="entry name" value="Helicase_C-like"/>
</dbReference>
<dbReference type="SMART" id="SM00490">
    <property type="entry name" value="HELICc"/>
    <property type="match status" value="1"/>
</dbReference>
<dbReference type="Pfam" id="PF00176">
    <property type="entry name" value="SNF2-rel_dom"/>
    <property type="match status" value="1"/>
</dbReference>
<dbReference type="RefSeq" id="XP_024334777.1">
    <property type="nucleotide sequence ID" value="XM_024479824.1"/>
</dbReference>
<dbReference type="STRING" id="670580.A0A1X6MPC4"/>
<evidence type="ECO:0000313" key="9">
    <source>
        <dbReference type="EMBL" id="OSX57983.1"/>
    </source>
</evidence>
<evidence type="ECO:0000256" key="3">
    <source>
        <dbReference type="ARBA" id="ARBA00022801"/>
    </source>
</evidence>
<gene>
    <name evidence="9" type="ORF">POSPLADRAFT_1049719</name>
</gene>
<feature type="compositionally biased region" description="Basic residues" evidence="6">
    <location>
        <begin position="56"/>
        <end position="65"/>
    </location>
</feature>
<evidence type="ECO:0008006" key="11">
    <source>
        <dbReference type="Google" id="ProtNLM"/>
    </source>
</evidence>
<feature type="compositionally biased region" description="Acidic residues" evidence="6">
    <location>
        <begin position="231"/>
        <end position="241"/>
    </location>
</feature>
<organism evidence="9 10">
    <name type="scientific">Postia placenta MAD-698-R-SB12</name>
    <dbReference type="NCBI Taxonomy" id="670580"/>
    <lineage>
        <taxon>Eukaryota</taxon>
        <taxon>Fungi</taxon>
        <taxon>Dikarya</taxon>
        <taxon>Basidiomycota</taxon>
        <taxon>Agaricomycotina</taxon>
        <taxon>Agaricomycetes</taxon>
        <taxon>Polyporales</taxon>
        <taxon>Adustoporiaceae</taxon>
        <taxon>Rhodonia</taxon>
    </lineage>
</organism>
<dbReference type="GO" id="GO:0005634">
    <property type="term" value="C:nucleus"/>
    <property type="evidence" value="ECO:0007669"/>
    <property type="project" value="UniProtKB-SubCell"/>
</dbReference>
<feature type="compositionally biased region" description="Polar residues" evidence="6">
    <location>
        <begin position="204"/>
        <end position="230"/>
    </location>
</feature>
<keyword evidence="4" id="KW-0067">ATP-binding</keyword>
<dbReference type="PROSITE" id="PS51194">
    <property type="entry name" value="HELICASE_CTER"/>
    <property type="match status" value="1"/>
</dbReference>
<dbReference type="InterPro" id="IPR038718">
    <property type="entry name" value="SNF2-like_sf"/>
</dbReference>
<dbReference type="GeneID" id="36324774"/>
<feature type="compositionally biased region" description="Basic and acidic residues" evidence="6">
    <location>
        <begin position="66"/>
        <end position="76"/>
    </location>
</feature>
<dbReference type="Gene3D" id="3.40.50.10810">
    <property type="entry name" value="Tandem AAA-ATPase domain"/>
    <property type="match status" value="1"/>
</dbReference>
<keyword evidence="5" id="KW-0539">Nucleus</keyword>
<dbReference type="PANTHER" id="PTHR45629:SF7">
    <property type="entry name" value="DNA EXCISION REPAIR PROTEIN ERCC-6-RELATED"/>
    <property type="match status" value="1"/>
</dbReference>
<feature type="compositionally biased region" description="Polar residues" evidence="6">
    <location>
        <begin position="115"/>
        <end position="132"/>
    </location>
</feature>
<feature type="domain" description="Helicase ATP-binding" evidence="7">
    <location>
        <begin position="293"/>
        <end position="473"/>
    </location>
</feature>
<dbReference type="SUPFAM" id="SSF52540">
    <property type="entry name" value="P-loop containing nucleoside triphosphate hydrolases"/>
    <property type="match status" value="2"/>
</dbReference>
<feature type="compositionally biased region" description="Acidic residues" evidence="6">
    <location>
        <begin position="82"/>
        <end position="110"/>
    </location>
</feature>
<proteinExistence type="predicted"/>
<dbReference type="PANTHER" id="PTHR45629">
    <property type="entry name" value="SNF2/RAD54 FAMILY MEMBER"/>
    <property type="match status" value="1"/>
</dbReference>
<dbReference type="InterPro" id="IPR050496">
    <property type="entry name" value="SNF2_RAD54_helicase_repair"/>
</dbReference>
<feature type="compositionally biased region" description="Acidic residues" evidence="6">
    <location>
        <begin position="188"/>
        <end position="200"/>
    </location>
</feature>
<dbReference type="EMBL" id="KZ110606">
    <property type="protein sequence ID" value="OSX57983.1"/>
    <property type="molecule type" value="Genomic_DNA"/>
</dbReference>
<evidence type="ECO:0000259" key="8">
    <source>
        <dbReference type="PROSITE" id="PS51194"/>
    </source>
</evidence>
<sequence>MTATKKNESATVFVHSAPVPLDEDTDSDFNPGKIALNAPKRGRKQRSPSMRQASPPHRKTNRRKVIARDSEKKDDLGLESASENEDEADNEEEPDDEIESDKEVQEDNLDPMELQTLSSVMKPTAYNPQSRASQRDKDTTNSVAESETETETDAEIASSSNPSSKRKSPDHIDECGAPPKKKVRAEYSQDESITESESDVDPVSTHTTRPAPQHLQPSLNKPDQTSFDSGSETESDSEAEELANKFLQPRPAFPLKPDQPSLGPLILDDSHKVPGRINTFLREYQRDGIRFFWERYKDGRGGVLGDDMGLKSGNVNDLNRRRKHVSQLQDRPEWQNDRLLPPANQTWPTCLIIAPSSVVGNWEREFETWGYFEVGMYTGPPKERAGVLNDFKMGRLDVVLTSFETARKDISLLDDLAWTCVIVDEVHRVKNPRAAVAMAFNQFACTVRFGLTGTAIQNSFAEFWTILDWTNPGSVGTKRQWDGYVSRPLTIGQSKSAAHEQRTKAILVAQILKEKLLPKFFLRRTKDIIKNQLPGKDDQVVFCPLTPKQIEVYKRILAIESVQNMIRKDDQFANRVAVAKHPPLAPSDSPEQTARNRELSRVAFGSETIPKYGPAMLVPRFCGKWMVLESLLADWSKDASNKVLIFTKSVKLLEMLEFHLRSRNLGFVKLDGSTKAQDRMPLIDKFHDDPDVFVFLISTMAGGTGLNLTGANKVVILDPAHDLQAIDRAYRFGQTRDVSVFRLLGAGSIEELIYARQVYKQQQMQVGYNASFQTRYFEGVQGEKTKQGELFGIKNIFTLHEDTLATKQAVERAILSDFNWALANMDAKKRRSDGKATRESEVAHKDSDNMNGLDSLLFDDSIPKVEHKVNDIQKVLNDIGVRYTHRNEDLIAESAIEGKKFQTTMEVKKREKKERKRKMAQDDQAAKQPIEPWPPVRRRHQPKLTAEERLKARQTSMVELGHIAGPQQLQSFLESKFMKWTIEKQQQFMAELDAHHATRNRTKPT</sequence>
<evidence type="ECO:0000259" key="7">
    <source>
        <dbReference type="PROSITE" id="PS51192"/>
    </source>
</evidence>
<dbReference type="FunFam" id="3.40.50.10810:FF:000019">
    <property type="entry name" value="DNA excision repair protein ERCC-6-like 2 isoform X1"/>
    <property type="match status" value="1"/>
</dbReference>
<dbReference type="Gene3D" id="3.40.50.300">
    <property type="entry name" value="P-loop containing nucleotide triphosphate hydrolases"/>
    <property type="match status" value="1"/>
</dbReference>
<comment type="subcellular location">
    <subcellularLocation>
        <location evidence="1">Nucleus</location>
    </subcellularLocation>
</comment>
<dbReference type="InterPro" id="IPR049730">
    <property type="entry name" value="SNF2/RAD54-like_C"/>
</dbReference>
<accession>A0A1X6MPC4</accession>
<name>A0A1X6MPC4_9APHY</name>
<feature type="domain" description="Helicase C-terminal" evidence="8">
    <location>
        <begin position="627"/>
        <end position="778"/>
    </location>
</feature>
<evidence type="ECO:0000256" key="4">
    <source>
        <dbReference type="ARBA" id="ARBA00022840"/>
    </source>
</evidence>
<dbReference type="InterPro" id="IPR000330">
    <property type="entry name" value="SNF2_N"/>
</dbReference>
<evidence type="ECO:0000313" key="10">
    <source>
        <dbReference type="Proteomes" id="UP000194127"/>
    </source>
</evidence>
<dbReference type="InterPro" id="IPR014001">
    <property type="entry name" value="Helicase_ATP-bd"/>
</dbReference>
<evidence type="ECO:0000256" key="2">
    <source>
        <dbReference type="ARBA" id="ARBA00022741"/>
    </source>
</evidence>
<dbReference type="Proteomes" id="UP000194127">
    <property type="component" value="Unassembled WGS sequence"/>
</dbReference>
<dbReference type="SMART" id="SM00487">
    <property type="entry name" value="DEXDc"/>
    <property type="match status" value="1"/>
</dbReference>
<feature type="region of interest" description="Disordered" evidence="6">
    <location>
        <begin position="1"/>
        <end position="241"/>
    </location>
</feature>
<dbReference type="CDD" id="cd18793">
    <property type="entry name" value="SF2_C_SNF"/>
    <property type="match status" value="1"/>
</dbReference>
<dbReference type="Pfam" id="PF00271">
    <property type="entry name" value="Helicase_C"/>
    <property type="match status" value="1"/>
</dbReference>
<keyword evidence="10" id="KW-1185">Reference proteome</keyword>
<protein>
    <recommendedName>
        <fullName evidence="11">Helicase ATP-binding domain-containing protein</fullName>
    </recommendedName>
</protein>
<dbReference type="InterPro" id="IPR027417">
    <property type="entry name" value="P-loop_NTPase"/>
</dbReference>
<evidence type="ECO:0000256" key="5">
    <source>
        <dbReference type="ARBA" id="ARBA00023242"/>
    </source>
</evidence>
<dbReference type="AlphaFoldDB" id="A0A1X6MPC4"/>
<reference evidence="9 10" key="1">
    <citation type="submission" date="2017-04" db="EMBL/GenBank/DDBJ databases">
        <title>Genome Sequence of the Model Brown-Rot Fungus Postia placenta SB12.</title>
        <authorList>
            <consortium name="DOE Joint Genome Institute"/>
            <person name="Gaskell J."/>
            <person name="Kersten P."/>
            <person name="Larrondo L.F."/>
            <person name="Canessa P."/>
            <person name="Martinez D."/>
            <person name="Hibbett D."/>
            <person name="Schmoll M."/>
            <person name="Kubicek C.P."/>
            <person name="Martinez A.T."/>
            <person name="Yadav J."/>
            <person name="Master E."/>
            <person name="Magnuson J.K."/>
            <person name="James T."/>
            <person name="Yaver D."/>
            <person name="Berka R."/>
            <person name="Labutti K."/>
            <person name="Lipzen A."/>
            <person name="Aerts A."/>
            <person name="Barry K."/>
            <person name="Henrissat B."/>
            <person name="Blanchette R."/>
            <person name="Grigoriev I."/>
            <person name="Cullen D."/>
        </authorList>
    </citation>
    <scope>NUCLEOTIDE SEQUENCE [LARGE SCALE GENOMIC DNA]</scope>
    <source>
        <strain evidence="9 10">MAD-698-R-SB12</strain>
    </source>
</reference>
<dbReference type="GO" id="GO:0005524">
    <property type="term" value="F:ATP binding"/>
    <property type="evidence" value="ECO:0007669"/>
    <property type="project" value="InterPro"/>
</dbReference>
<evidence type="ECO:0000256" key="6">
    <source>
        <dbReference type="SAM" id="MobiDB-lite"/>
    </source>
</evidence>
<dbReference type="PROSITE" id="PS51192">
    <property type="entry name" value="HELICASE_ATP_BIND_1"/>
    <property type="match status" value="1"/>
</dbReference>
<dbReference type="OrthoDB" id="413460at2759"/>
<feature type="region of interest" description="Disordered" evidence="6">
    <location>
        <begin position="911"/>
        <end position="942"/>
    </location>
</feature>
<dbReference type="GO" id="GO:0016787">
    <property type="term" value="F:hydrolase activity"/>
    <property type="evidence" value="ECO:0007669"/>
    <property type="project" value="UniProtKB-KW"/>
</dbReference>
<keyword evidence="2" id="KW-0547">Nucleotide-binding</keyword>
<keyword evidence="3" id="KW-0378">Hydrolase</keyword>